<proteinExistence type="predicted"/>
<dbReference type="EMBL" id="GEDG01034224">
    <property type="protein sequence ID" value="JAP09841.1"/>
    <property type="molecule type" value="Transcribed_RNA"/>
</dbReference>
<protein>
    <submittedName>
        <fullName evidence="1">Putative ovule protein</fullName>
    </submittedName>
</protein>
<name>A0A0V0GNK3_SOLCH</name>
<reference evidence="1" key="1">
    <citation type="submission" date="2015-12" db="EMBL/GenBank/DDBJ databases">
        <title>Gene expression during late stages of embryo sac development: a critical building block for successful pollen-pistil interactions.</title>
        <authorList>
            <person name="Liu Y."/>
            <person name="Joly V."/>
            <person name="Sabar M."/>
            <person name="Matton D.P."/>
        </authorList>
    </citation>
    <scope>NUCLEOTIDE SEQUENCE</scope>
</reference>
<organism evidence="1">
    <name type="scientific">Solanum chacoense</name>
    <name type="common">Chaco potato</name>
    <dbReference type="NCBI Taxonomy" id="4108"/>
    <lineage>
        <taxon>Eukaryota</taxon>
        <taxon>Viridiplantae</taxon>
        <taxon>Streptophyta</taxon>
        <taxon>Embryophyta</taxon>
        <taxon>Tracheophyta</taxon>
        <taxon>Spermatophyta</taxon>
        <taxon>Magnoliopsida</taxon>
        <taxon>eudicotyledons</taxon>
        <taxon>Gunneridae</taxon>
        <taxon>Pentapetalae</taxon>
        <taxon>asterids</taxon>
        <taxon>lamiids</taxon>
        <taxon>Solanales</taxon>
        <taxon>Solanaceae</taxon>
        <taxon>Solanoideae</taxon>
        <taxon>Solaneae</taxon>
        <taxon>Solanum</taxon>
    </lineage>
</organism>
<dbReference type="AlphaFoldDB" id="A0A0V0GNK3"/>
<sequence length="63" mass="7531">SLNTNESFFPNFYFFLFFSMKKNFIKRHQEDADKITGIKRSCSGYSISFRSITEYLSENIKQK</sequence>
<accession>A0A0V0GNK3</accession>
<feature type="non-terminal residue" evidence="1">
    <location>
        <position position="1"/>
    </location>
</feature>
<evidence type="ECO:0000313" key="1">
    <source>
        <dbReference type="EMBL" id="JAP09841.1"/>
    </source>
</evidence>